<dbReference type="InterPro" id="IPR041373">
    <property type="entry name" value="RT_RNaseH"/>
</dbReference>
<dbReference type="InterPro" id="IPR008042">
    <property type="entry name" value="Retrotrans_Pao"/>
</dbReference>
<dbReference type="Pfam" id="PF17917">
    <property type="entry name" value="RT_RNaseH"/>
    <property type="match status" value="1"/>
</dbReference>
<evidence type="ECO:0000256" key="6">
    <source>
        <dbReference type="ARBA" id="ARBA00022801"/>
    </source>
</evidence>
<dbReference type="Gene3D" id="3.30.420.10">
    <property type="entry name" value="Ribonuclease H-like superfamily/Ribonuclease H"/>
    <property type="match status" value="3"/>
</dbReference>
<dbReference type="InterPro" id="IPR005312">
    <property type="entry name" value="DUF1759"/>
</dbReference>
<dbReference type="CDD" id="cd09274">
    <property type="entry name" value="RNase_HI_RT_Ty3"/>
    <property type="match status" value="1"/>
</dbReference>
<evidence type="ECO:0000259" key="11">
    <source>
        <dbReference type="PROSITE" id="PS50158"/>
    </source>
</evidence>
<evidence type="ECO:0000256" key="3">
    <source>
        <dbReference type="ARBA" id="ARBA00022695"/>
    </source>
</evidence>
<accession>A0ABY6LL75</accession>
<feature type="non-terminal residue" evidence="13">
    <location>
        <position position="1"/>
    </location>
</feature>
<dbReference type="InterPro" id="IPR012337">
    <property type="entry name" value="RNaseH-like_sf"/>
</dbReference>
<dbReference type="EC" id="2.7.7.49" evidence="1"/>
<organism evidence="13 14">
    <name type="scientific">Cordylochernes scorpioides</name>
    <dbReference type="NCBI Taxonomy" id="51811"/>
    <lineage>
        <taxon>Eukaryota</taxon>
        <taxon>Metazoa</taxon>
        <taxon>Ecdysozoa</taxon>
        <taxon>Arthropoda</taxon>
        <taxon>Chelicerata</taxon>
        <taxon>Arachnida</taxon>
        <taxon>Pseudoscorpiones</taxon>
        <taxon>Cheliferoidea</taxon>
        <taxon>Chernetidae</taxon>
        <taxon>Cordylochernes</taxon>
    </lineage>
</organism>
<keyword evidence="6" id="KW-0378">Hydrolase</keyword>
<evidence type="ECO:0000256" key="9">
    <source>
        <dbReference type="SAM" id="Coils"/>
    </source>
</evidence>
<keyword evidence="7" id="KW-0695">RNA-directed DNA polymerase</keyword>
<keyword evidence="8" id="KW-0863">Zinc-finger</keyword>
<dbReference type="Gene3D" id="1.10.340.70">
    <property type="match status" value="2"/>
</dbReference>
<evidence type="ECO:0000259" key="12">
    <source>
        <dbReference type="PROSITE" id="PS50994"/>
    </source>
</evidence>
<dbReference type="SUPFAM" id="SSF53098">
    <property type="entry name" value="Ribonuclease H-like"/>
    <property type="match status" value="3"/>
</dbReference>
<dbReference type="PANTHER" id="PTHR47331">
    <property type="entry name" value="PHD-TYPE DOMAIN-CONTAINING PROTEIN"/>
    <property type="match status" value="1"/>
</dbReference>
<dbReference type="Gene3D" id="3.30.70.270">
    <property type="match status" value="1"/>
</dbReference>
<dbReference type="PROSITE" id="PS00141">
    <property type="entry name" value="ASP_PROTEASE"/>
    <property type="match status" value="1"/>
</dbReference>
<dbReference type="InterPro" id="IPR036397">
    <property type="entry name" value="RNaseH_sf"/>
</dbReference>
<dbReference type="InterPro" id="IPR021109">
    <property type="entry name" value="Peptidase_aspartic_dom_sf"/>
</dbReference>
<keyword evidence="5" id="KW-0255">Endonuclease</keyword>
<protein>
    <recommendedName>
        <fullName evidence="1">RNA-directed DNA polymerase</fullName>
        <ecNumber evidence="1">2.7.7.49</ecNumber>
    </recommendedName>
</protein>
<keyword evidence="4" id="KW-0540">Nuclease</keyword>
<keyword evidence="2" id="KW-0808">Transferase</keyword>
<dbReference type="PROSITE" id="PS50994">
    <property type="entry name" value="INTEGRASE"/>
    <property type="match status" value="3"/>
</dbReference>
<sequence>MELPRTSSSTRSTQERSPCQSRTPPAIMDKTPPSPYRYCDVQHWPGEESFEIFVQRFEAAFEANALEEGKRMPIFVSLLDSEMLKLGNDLFLPSTMREQPYERLIQRIKLHLAPRKKVIPQRCRFLKRIQLGNESVSQNTCEDDDVTLDRVFSIAVSFELAEQNAKELQDGLVAKMDIVPGGDRENGARRGWQHGPGETIRLEIMGEELKEIKEKIEKLYDELFSLDEVDIDKESEACDSSMNKFGSLRVKIENERKLKDKLADIKPNGSQANIKLPQFDLPIYDGDMGTWINFKELFLTTIDAHPGLTNIQKLQYLNSAVKGEAARLIRGFPLLSENYGQAWSTLLSRYDNPRELAYAQVSKIFSLRAIKNPSAKCLHEFMDVCNEAIRILETLELKRNQFVDVILVHFLQQKLSENLRLDWELSMDNTLPSYDKFIAFISRHARSMSCAVKECSKREETTGSRFPKCQSYGMLIEKSDTCILCKSKHHPLYMCNLFCKMPLKEKLNVVKSHKLCFNCLRKGHFSWNCRLNQRCKVCKGKHHTMIHYDKPSTEGASAQVENTTPKEHESAINLTNTQQANCNDSHVLLATARIKIKNGLGKLCTCRALLDSGSQVTMITKGCCERLGLVQRKSDRMIIGVGNTPVQHSSSTVSVTFCPLNNSEEFSVEAVVTGVLTSEIPNFRLKDPNWPILKNLKLADPEFYIQAPIYMILGADIYTELMLNGSISLGEGLPMAINTRLGWVLLGKLMGTSESNTEVCNLSLQSEPELEFVLKRFWETESVPSPDLCTQDEDCESLFSNNHGRDSHGRYWVKLPFRQHRPLLGESREKPLRRFLSLERKLCKNVKLYDQYRGFMKEYEHLNHMERVPIAEVKRELCRCYYMPHHPVIREQSTTTKMRVVFDASAKSENNISLNQFLHKGPKIQQDVFFILLRFRTYPVAITADIEKMYRQIRIHPEDADYQRILWRPSPEEPVVDYRLLTVTYGTTSAPFLAMRTLQQLAEDEGQNYPEASRVTLNDFYVDDLLTGAQTIAETKELIDQLKDLMKKGGFHLRKWNSNCHEIVSHVEEMNEEKKINLKKGAISKILGIVWDHVQDTFRVNITPPEEVVTKRDLLSNIARIFDPLGFLSPTTVALKIIMQELWRGGTGWDEHIPNDIKEKWNSFRAELLKLGDLSIPRYVWACEKDQDVQLHGFCDASSVAYSAVCYLRTVSLDGQVHISMLAAKTRVAPCKSLTLPRLELCAALLLSQLYRSVVDSLKIDIGRAYLWSDSQISLSWIKSDPNRWKTFIHNRVVKIQQLSDRNSWRHVSGKDNPADCASRGIMPAALSGHTLWWQGPTWLKDNNFVQNQDNCYGRECHEEEKVALACQSRVSVCPEVVTKYSTFIKTRRIIAWCLRFITNCRVSLKKREIGTLSKKELENAVIRIIGWIQKDEFGEEMQDLRNTGHASRKSRILQLNPFIDASGMLRVGGRIKFRAKTAVQIMGNLPADRVNPSRPFTKTGVDLAGPYELKPSLTRSKGMIKCYVILFVCFSVKAINLEMVTSLSTSSFIAALRRFISRRGKPSKIYSDNGTNFKGTESFMKKQYKIMNSKETKDVLAEEFIEWHFIPPSAPHFGGLWEENIKCLKGHLSKVIKSSLLNSEEFITLLCQVEACLNSRPLVELSPDPNDLRALTPGHFLIGSPLIEDPGLQNYERVDLRSRWNLVQSLRNSFWSRWTREYINSLQQRNKWRLSQDNLKPNQLVLIKEDILPPLQWRLARILENDRKEETPIAFASRTLTEAERRYSQLEKEALSIIFGCEKFRQYLLGSEFVLVTDNRPLMHIFSPQKPIPMCAASRIKRWSLKLAAFKYTVEFRKTDDNGNADALSRLPLGSKTTESLDEDQVLLLRKMSEVPFSFQDVAVETRRDKLLSIVLRNVRENNWQIPKVSQENPLYSYYKIKDELSCEFGCLQWRERVVIPRKLRSLILDDLHEMHLGMVKMKMIARPYFWWPGIDKNIEELARDCRICQESASMPPSTISEWTWPEKPWHRLHLDLAGPFMGRMFMVLVDAYTKWLEIVIIKDITSRTIIGHLREIFARFGLPEILVTDNGRQFVSSEFEEFTTINGIRHTKTSPYNPSTNGLAERYVREFKNSLRNNQGKDSIGINLQRFLFTHRAFPQTVLKESPAELLMKRSLRSRFSNLIPKMAKTKMEKGRIMELLSGRHYLIEDEGRYVKRHINQLRPVIKKEVPEVRDLILPGTSRDFILPGTSRDHPRLGGQEKEMDEAPEVDEELKGAESSAQEDTPEPEPGPAAVAVSVPVRSPRPQRSRTPPDRLHYYKEGRCVVYRLRVVTNTGRRHNTNYEKSMLNCPVWESIYKKVLSTDSEVEESDGTYFISKSTRYLVKVSPDSGPTRKERMVKQIVIPPVLRDTILERCHDSPIGGHLSVEKTFYAVLSHYFWKGAMSDVRRYVKTCPVCAENNGRLKKAPNMPIQPANYPFERLCVDFVGPLTLSRNRNRYLIVFIDDFTRYAEVILVRDCTAETAAFEFVNKIVNGYGTCKEILSDVELHSSQTCSERYVSYIVLKGYPQLLIVLPATRLLKELIAPFVPFCVTMPIAGIGKTTSVRRFLRTIMPCTQ</sequence>
<dbReference type="EMBL" id="CP092882">
    <property type="protein sequence ID" value="UYV81624.1"/>
    <property type="molecule type" value="Genomic_DNA"/>
</dbReference>
<feature type="compositionally biased region" description="Basic and acidic residues" evidence="10">
    <location>
        <begin position="2249"/>
        <end position="2260"/>
    </location>
</feature>
<gene>
    <name evidence="13" type="ORF">LAZ67_20001742</name>
</gene>
<feature type="region of interest" description="Disordered" evidence="10">
    <location>
        <begin position="1"/>
        <end position="34"/>
    </location>
</feature>
<keyword evidence="8" id="KW-0479">Metal-binding</keyword>
<dbReference type="Pfam" id="PF05380">
    <property type="entry name" value="Peptidase_A17"/>
    <property type="match status" value="1"/>
</dbReference>
<evidence type="ECO:0000313" key="13">
    <source>
        <dbReference type="EMBL" id="UYV81624.1"/>
    </source>
</evidence>
<dbReference type="SUPFAM" id="SSF56672">
    <property type="entry name" value="DNA/RNA polymerases"/>
    <property type="match status" value="2"/>
</dbReference>
<reference evidence="13 14" key="1">
    <citation type="submission" date="2022-01" db="EMBL/GenBank/DDBJ databases">
        <title>A chromosomal length assembly of Cordylochernes scorpioides.</title>
        <authorList>
            <person name="Zeh D."/>
            <person name="Zeh J."/>
        </authorList>
    </citation>
    <scope>NUCLEOTIDE SEQUENCE [LARGE SCALE GENOMIC DNA]</scope>
    <source>
        <strain evidence="13">IN4F17</strain>
        <tissue evidence="13">Whole Body</tissue>
    </source>
</reference>
<dbReference type="CDD" id="cd00303">
    <property type="entry name" value="retropepsin_like"/>
    <property type="match status" value="1"/>
</dbReference>
<feature type="coiled-coil region" evidence="9">
    <location>
        <begin position="202"/>
        <end position="229"/>
    </location>
</feature>
<dbReference type="SUPFAM" id="SSF50630">
    <property type="entry name" value="Acid proteases"/>
    <property type="match status" value="1"/>
</dbReference>
<dbReference type="Gene3D" id="3.10.10.10">
    <property type="entry name" value="HIV Type 1 Reverse Transcriptase, subunit A, domain 1"/>
    <property type="match status" value="1"/>
</dbReference>
<dbReference type="PANTHER" id="PTHR47331:SF1">
    <property type="entry name" value="GAG-LIKE PROTEIN"/>
    <property type="match status" value="1"/>
</dbReference>
<evidence type="ECO:0000256" key="5">
    <source>
        <dbReference type="ARBA" id="ARBA00022759"/>
    </source>
</evidence>
<dbReference type="InterPro" id="IPR041588">
    <property type="entry name" value="Integrase_H2C2"/>
</dbReference>
<feature type="domain" description="CCHC-type" evidence="11">
    <location>
        <begin position="516"/>
        <end position="530"/>
    </location>
</feature>
<dbReference type="InterPro" id="IPR001584">
    <property type="entry name" value="Integrase_cat-core"/>
</dbReference>
<dbReference type="CDD" id="cd01644">
    <property type="entry name" value="RT_pepA17"/>
    <property type="match status" value="1"/>
</dbReference>
<keyword evidence="14" id="KW-1185">Reference proteome</keyword>
<dbReference type="InterPro" id="IPR043128">
    <property type="entry name" value="Rev_trsase/Diguanyl_cyclase"/>
</dbReference>
<keyword evidence="8" id="KW-0862">Zinc</keyword>
<dbReference type="Proteomes" id="UP001235939">
    <property type="component" value="Chromosome 20"/>
</dbReference>
<dbReference type="Pfam" id="PF03564">
    <property type="entry name" value="DUF1759"/>
    <property type="match status" value="1"/>
</dbReference>
<name>A0ABY6LL75_9ARAC</name>
<evidence type="ECO:0000256" key="2">
    <source>
        <dbReference type="ARBA" id="ARBA00022679"/>
    </source>
</evidence>
<dbReference type="InterPro" id="IPR043502">
    <property type="entry name" value="DNA/RNA_pol_sf"/>
</dbReference>
<dbReference type="Pfam" id="PF00665">
    <property type="entry name" value="rve"/>
    <property type="match status" value="1"/>
</dbReference>
<feature type="compositionally biased region" description="Low complexity" evidence="10">
    <location>
        <begin position="1"/>
        <end position="17"/>
    </location>
</feature>
<keyword evidence="3" id="KW-0548">Nucleotidyltransferase</keyword>
<proteinExistence type="predicted"/>
<dbReference type="Pfam" id="PF17921">
    <property type="entry name" value="Integrase_H2C2"/>
    <property type="match status" value="2"/>
</dbReference>
<feature type="compositionally biased region" description="Low complexity" evidence="10">
    <location>
        <begin position="2290"/>
        <end position="2308"/>
    </location>
</feature>
<evidence type="ECO:0000256" key="1">
    <source>
        <dbReference type="ARBA" id="ARBA00012493"/>
    </source>
</evidence>
<evidence type="ECO:0000256" key="4">
    <source>
        <dbReference type="ARBA" id="ARBA00022722"/>
    </source>
</evidence>
<keyword evidence="9" id="KW-0175">Coiled coil</keyword>
<feature type="domain" description="Integrase catalytic" evidence="12">
    <location>
        <begin position="1492"/>
        <end position="1682"/>
    </location>
</feature>
<evidence type="ECO:0000256" key="7">
    <source>
        <dbReference type="ARBA" id="ARBA00022918"/>
    </source>
</evidence>
<feature type="domain" description="Integrase catalytic" evidence="12">
    <location>
        <begin position="2468"/>
        <end position="2543"/>
    </location>
</feature>
<dbReference type="InterPro" id="IPR001969">
    <property type="entry name" value="Aspartic_peptidase_AS"/>
</dbReference>
<feature type="region of interest" description="Disordered" evidence="10">
    <location>
        <begin position="2242"/>
        <end position="2313"/>
    </location>
</feature>
<dbReference type="Gene3D" id="2.40.70.10">
    <property type="entry name" value="Acid Proteases"/>
    <property type="match status" value="1"/>
</dbReference>
<feature type="compositionally biased region" description="Acidic residues" evidence="10">
    <location>
        <begin position="2261"/>
        <end position="2270"/>
    </location>
</feature>
<dbReference type="PROSITE" id="PS50158">
    <property type="entry name" value="ZF_CCHC"/>
    <property type="match status" value="1"/>
</dbReference>
<evidence type="ECO:0000256" key="10">
    <source>
        <dbReference type="SAM" id="MobiDB-lite"/>
    </source>
</evidence>
<evidence type="ECO:0000256" key="8">
    <source>
        <dbReference type="PROSITE-ProRule" id="PRU00047"/>
    </source>
</evidence>
<feature type="domain" description="Integrase catalytic" evidence="12">
    <location>
        <begin position="2022"/>
        <end position="2191"/>
    </location>
</feature>
<evidence type="ECO:0000313" key="14">
    <source>
        <dbReference type="Proteomes" id="UP001235939"/>
    </source>
</evidence>
<dbReference type="InterPro" id="IPR001878">
    <property type="entry name" value="Znf_CCHC"/>
</dbReference>